<organism evidence="2 3">
    <name type="scientific">Phytophthora boehmeriae</name>
    <dbReference type="NCBI Taxonomy" id="109152"/>
    <lineage>
        <taxon>Eukaryota</taxon>
        <taxon>Sar</taxon>
        <taxon>Stramenopiles</taxon>
        <taxon>Oomycota</taxon>
        <taxon>Peronosporomycetes</taxon>
        <taxon>Peronosporales</taxon>
        <taxon>Peronosporaceae</taxon>
        <taxon>Phytophthora</taxon>
    </lineage>
</organism>
<name>A0A8T1WL48_9STRA</name>
<comment type="caution">
    <text evidence="2">The sequence shown here is derived from an EMBL/GenBank/DDBJ whole genome shotgun (WGS) entry which is preliminary data.</text>
</comment>
<reference evidence="2" key="1">
    <citation type="submission" date="2021-02" db="EMBL/GenBank/DDBJ databases">
        <authorList>
            <person name="Palmer J.M."/>
        </authorList>
    </citation>
    <scope>NUCLEOTIDE SEQUENCE</scope>
    <source>
        <strain evidence="2">SCRP23</strain>
    </source>
</reference>
<dbReference type="OrthoDB" id="10259541at2759"/>
<keyword evidence="3" id="KW-1185">Reference proteome</keyword>
<evidence type="ECO:0000256" key="1">
    <source>
        <dbReference type="SAM" id="MobiDB-lite"/>
    </source>
</evidence>
<evidence type="ECO:0008006" key="4">
    <source>
        <dbReference type="Google" id="ProtNLM"/>
    </source>
</evidence>
<dbReference type="EMBL" id="JAGDFL010000261">
    <property type="protein sequence ID" value="KAG7394627.1"/>
    <property type="molecule type" value="Genomic_DNA"/>
</dbReference>
<proteinExistence type="predicted"/>
<dbReference type="PANTHER" id="PTHR41752:SF1">
    <property type="entry name" value="PROFILIN"/>
    <property type="match status" value="1"/>
</dbReference>
<accession>A0A8T1WL48</accession>
<dbReference type="InterPro" id="IPR048278">
    <property type="entry name" value="PFN"/>
</dbReference>
<feature type="region of interest" description="Disordered" evidence="1">
    <location>
        <begin position="1"/>
        <end position="31"/>
    </location>
</feature>
<dbReference type="GO" id="GO:0003779">
    <property type="term" value="F:actin binding"/>
    <property type="evidence" value="ECO:0007669"/>
    <property type="project" value="InterPro"/>
</dbReference>
<protein>
    <recommendedName>
        <fullName evidence="4">Profilin</fullName>
    </recommendedName>
</protein>
<dbReference type="AlphaFoldDB" id="A0A8T1WL48"/>
<evidence type="ECO:0000313" key="2">
    <source>
        <dbReference type="EMBL" id="KAG7394627.1"/>
    </source>
</evidence>
<sequence>MDAAAAGKTLKTAGGGTSASSSAASQLNAHSNSMSADDAAAAAGSNVTAGSDDGNKAPVTLASLQEAIKTQKEWAKHIVFDGSGAVLASNVKPQDGEINAMLKLFDKREDTMASGIVLLGEQYDVHRFHPPLVYGRRGDPSQEDGEGIAVCKVTQSSSSRTLFCLITYVYPTLSARAVPQLKDFCDSQLANLN</sequence>
<evidence type="ECO:0000313" key="3">
    <source>
        <dbReference type="Proteomes" id="UP000693981"/>
    </source>
</evidence>
<dbReference type="Proteomes" id="UP000693981">
    <property type="component" value="Unassembled WGS sequence"/>
</dbReference>
<gene>
    <name evidence="2" type="ORF">PHYBOEH_004959</name>
</gene>
<dbReference type="Pfam" id="PF00235">
    <property type="entry name" value="Profilin"/>
    <property type="match status" value="1"/>
</dbReference>
<dbReference type="PANTHER" id="PTHR41752">
    <property type="entry name" value="PROFILIN"/>
    <property type="match status" value="1"/>
</dbReference>